<accession>A0A6J5T4J3</accession>
<dbReference type="InterPro" id="IPR057895">
    <property type="entry name" value="Mom"/>
</dbReference>
<sequence length="238" mass="27550">METGKTYQNMLCVANMKVVKLTKSICDEFVTKKHYSKRASIFWAGFGLIEDNMITGVVVYGQPSPAIQKYAFEDREFRLYELSRLVVQSKTKNAPSFLIGNSMKMLESPCAIVSYSDMEYNHSGIIYQATNWLYTGSTISHDHMYLVEGVRVHSMTLRDKGITSPKTWAKENNIQTVKPFAKHRYFQFVGDKRQKKMMVNKLKYDIIKEYPKSEKTMYDSGEDLNIKLNESTLTNFFN</sequence>
<dbReference type="EMBL" id="LR797523">
    <property type="protein sequence ID" value="CAB4222498.1"/>
    <property type="molecule type" value="Genomic_DNA"/>
</dbReference>
<evidence type="ECO:0000313" key="1">
    <source>
        <dbReference type="EMBL" id="CAB4222498.1"/>
    </source>
</evidence>
<reference evidence="1" key="1">
    <citation type="submission" date="2020-05" db="EMBL/GenBank/DDBJ databases">
        <authorList>
            <person name="Chiriac C."/>
            <person name="Salcher M."/>
            <person name="Ghai R."/>
            <person name="Kavagutti S V."/>
        </authorList>
    </citation>
    <scope>NUCLEOTIDE SEQUENCE</scope>
</reference>
<protein>
    <submittedName>
        <fullName evidence="1">Uncharacterized protein</fullName>
    </submittedName>
</protein>
<proteinExistence type="predicted"/>
<dbReference type="Pfam" id="PF25680">
    <property type="entry name" value="Mom"/>
    <property type="match status" value="1"/>
</dbReference>
<organism evidence="1">
    <name type="scientific">uncultured Caudovirales phage</name>
    <dbReference type="NCBI Taxonomy" id="2100421"/>
    <lineage>
        <taxon>Viruses</taxon>
        <taxon>Duplodnaviria</taxon>
        <taxon>Heunggongvirae</taxon>
        <taxon>Uroviricota</taxon>
        <taxon>Caudoviricetes</taxon>
        <taxon>Peduoviridae</taxon>
        <taxon>Maltschvirus</taxon>
        <taxon>Maltschvirus maltsch</taxon>
    </lineage>
</organism>
<name>A0A6J5T4J3_9CAUD</name>
<gene>
    <name evidence="1" type="ORF">UFOVP1655_116</name>
</gene>